<keyword evidence="3" id="KW-1185">Reference proteome</keyword>
<dbReference type="InterPro" id="IPR011021">
    <property type="entry name" value="Arrestin-like_N"/>
</dbReference>
<protein>
    <recommendedName>
        <fullName evidence="1">Arrestin-like N-terminal domain-containing protein</fullName>
    </recommendedName>
</protein>
<dbReference type="InterPro" id="IPR050357">
    <property type="entry name" value="Arrestin_domain-protein"/>
</dbReference>
<dbReference type="STRING" id="154538.A0A1M2VRY9"/>
<dbReference type="Gene3D" id="2.60.40.640">
    <property type="match status" value="1"/>
</dbReference>
<dbReference type="GO" id="GO:0005737">
    <property type="term" value="C:cytoplasm"/>
    <property type="evidence" value="ECO:0007669"/>
    <property type="project" value="TreeGrafter"/>
</dbReference>
<sequence>MPSSNPAISVHLARTFLVPGHSVEGEVELNFQELQQDNIQEVHVKLRGVVRTVITINTTTDIKTVRLVRDDASVWSQGGAYPSPGSNTLRIPFRFLLPPDLPPSFHYSRYGRKGAIRYAVTAVGTRPSTFSLNRRVHAPLAIIPKDTPDGVALREKLALMAATGADCEWRTERKEEKMRRGLWGDYATAQVELQIPKVSACPLYVPIPFVIKIRTISAPLARAKADAHPADHPVFPPVPASYSEIQFKLHDKLFIKATSLKEKVPADVVQFKPHTEPDAVLAEDVPARKWVPLGGTDEKKSGEVDPHTKGTWIQEATFRSTFRLDCPPTFALDTLTCDYDLALKVPFPGVGNDISLSMPIVITSGMDVPVMRDQPNASGAPLDLPPCVLSYVTQQLIYEDSRRSYWDAGDKEWDDDIKD</sequence>
<dbReference type="Proteomes" id="UP000184267">
    <property type="component" value="Unassembled WGS sequence"/>
</dbReference>
<dbReference type="SUPFAM" id="SSF81296">
    <property type="entry name" value="E set domains"/>
    <property type="match status" value="1"/>
</dbReference>
<dbReference type="InterPro" id="IPR014756">
    <property type="entry name" value="Ig_E-set"/>
</dbReference>
<evidence type="ECO:0000313" key="3">
    <source>
        <dbReference type="Proteomes" id="UP000184267"/>
    </source>
</evidence>
<comment type="caution">
    <text evidence="2">The sequence shown here is derived from an EMBL/GenBank/DDBJ whole genome shotgun (WGS) entry which is preliminary data.</text>
</comment>
<feature type="domain" description="Arrestin-like N-terminal" evidence="1">
    <location>
        <begin position="19"/>
        <end position="142"/>
    </location>
</feature>
<dbReference type="Pfam" id="PF00339">
    <property type="entry name" value="Arrestin_N"/>
    <property type="match status" value="1"/>
</dbReference>
<dbReference type="GO" id="GO:0015031">
    <property type="term" value="P:protein transport"/>
    <property type="evidence" value="ECO:0007669"/>
    <property type="project" value="TreeGrafter"/>
</dbReference>
<evidence type="ECO:0000259" key="1">
    <source>
        <dbReference type="Pfam" id="PF00339"/>
    </source>
</evidence>
<evidence type="ECO:0000313" key="2">
    <source>
        <dbReference type="EMBL" id="OJT10310.1"/>
    </source>
</evidence>
<gene>
    <name evidence="2" type="ORF">TRAPUB_13178</name>
</gene>
<reference evidence="2 3" key="1">
    <citation type="submission" date="2016-10" db="EMBL/GenBank/DDBJ databases">
        <title>Genome sequence of the basidiomycete white-rot fungus Trametes pubescens.</title>
        <authorList>
            <person name="Makela M.R."/>
            <person name="Granchi Z."/>
            <person name="Peng M."/>
            <person name="De Vries R.P."/>
            <person name="Grigoriev I."/>
            <person name="Riley R."/>
            <person name="Hilden K."/>
        </authorList>
    </citation>
    <scope>NUCLEOTIDE SEQUENCE [LARGE SCALE GENOMIC DNA]</scope>
    <source>
        <strain evidence="2 3">FBCC735</strain>
    </source>
</reference>
<name>A0A1M2VRY9_TRAPU</name>
<dbReference type="OrthoDB" id="2742096at2759"/>
<proteinExistence type="predicted"/>
<dbReference type="AlphaFoldDB" id="A0A1M2VRY9"/>
<dbReference type="EMBL" id="MNAD01000790">
    <property type="protein sequence ID" value="OJT10310.1"/>
    <property type="molecule type" value="Genomic_DNA"/>
</dbReference>
<dbReference type="InterPro" id="IPR014752">
    <property type="entry name" value="Arrestin-like_C"/>
</dbReference>
<organism evidence="2 3">
    <name type="scientific">Trametes pubescens</name>
    <name type="common">White-rot fungus</name>
    <dbReference type="NCBI Taxonomy" id="154538"/>
    <lineage>
        <taxon>Eukaryota</taxon>
        <taxon>Fungi</taxon>
        <taxon>Dikarya</taxon>
        <taxon>Basidiomycota</taxon>
        <taxon>Agaricomycotina</taxon>
        <taxon>Agaricomycetes</taxon>
        <taxon>Polyporales</taxon>
        <taxon>Polyporaceae</taxon>
        <taxon>Trametes</taxon>
    </lineage>
</organism>
<dbReference type="PANTHER" id="PTHR11188:SF17">
    <property type="entry name" value="FI21816P1"/>
    <property type="match status" value="1"/>
</dbReference>
<accession>A0A1M2VRY9</accession>
<dbReference type="OMA" id="NRRVHAP"/>
<dbReference type="PANTHER" id="PTHR11188">
    <property type="entry name" value="ARRESTIN DOMAIN CONTAINING PROTEIN"/>
    <property type="match status" value="1"/>
</dbReference>